<evidence type="ECO:0000256" key="4">
    <source>
        <dbReference type="ARBA" id="ARBA00022843"/>
    </source>
</evidence>
<dbReference type="InterPro" id="IPR016095">
    <property type="entry name" value="Ribosomal_uL1_3-a/b-sand"/>
</dbReference>
<organism evidence="12 13">
    <name type="scientific">Marmota monax</name>
    <name type="common">Woodchuck</name>
    <dbReference type="NCBI Taxonomy" id="9995"/>
    <lineage>
        <taxon>Eukaryota</taxon>
        <taxon>Metazoa</taxon>
        <taxon>Chordata</taxon>
        <taxon>Craniata</taxon>
        <taxon>Vertebrata</taxon>
        <taxon>Euteleostomi</taxon>
        <taxon>Mammalia</taxon>
        <taxon>Eutheria</taxon>
        <taxon>Euarchontoglires</taxon>
        <taxon>Glires</taxon>
        <taxon>Rodentia</taxon>
        <taxon>Sciuromorpha</taxon>
        <taxon>Sciuridae</taxon>
        <taxon>Xerinae</taxon>
        <taxon>Marmotini</taxon>
        <taxon>Marmota</taxon>
    </lineage>
</organism>
<protein>
    <recommendedName>
        <fullName evidence="10">Ribosomal L1 domain-containing protein 1</fullName>
    </recommendedName>
</protein>
<dbReference type="Proteomes" id="UP000335636">
    <property type="component" value="Unassembled WGS sequence"/>
</dbReference>
<dbReference type="CDD" id="cd00403">
    <property type="entry name" value="Ribosomal_L1"/>
    <property type="match status" value="1"/>
</dbReference>
<evidence type="ECO:0000256" key="3">
    <source>
        <dbReference type="ARBA" id="ARBA00022553"/>
    </source>
</evidence>
<keyword evidence="3" id="KW-0597">Phosphoprotein</keyword>
<proteinExistence type="inferred from homology"/>
<dbReference type="InterPro" id="IPR028364">
    <property type="entry name" value="Ribosomal_uL1/biogenesis"/>
</dbReference>
<feature type="compositionally biased region" description="Low complexity" evidence="11">
    <location>
        <begin position="444"/>
        <end position="453"/>
    </location>
</feature>
<comment type="caution">
    <text evidence="12">The sequence shown here is derived from an EMBL/GenBank/DDBJ whole genome shotgun (WGS) entry which is preliminary data.</text>
</comment>
<dbReference type="InterPro" id="IPR023674">
    <property type="entry name" value="Ribosomal_uL1-like"/>
</dbReference>
<evidence type="ECO:0000256" key="1">
    <source>
        <dbReference type="ARBA" id="ARBA00004604"/>
    </source>
</evidence>
<dbReference type="SUPFAM" id="SSF56808">
    <property type="entry name" value="Ribosomal protein L1"/>
    <property type="match status" value="1"/>
</dbReference>
<dbReference type="GO" id="GO:0005730">
    <property type="term" value="C:nucleolus"/>
    <property type="evidence" value="ECO:0007669"/>
    <property type="project" value="UniProtKB-SubCell"/>
</dbReference>
<dbReference type="EMBL" id="CABDUW010000743">
    <property type="protein sequence ID" value="VTJ74435.1"/>
    <property type="molecule type" value="Genomic_DNA"/>
</dbReference>
<gene>
    <name evidence="12" type="ORF">MONAX_5E003429</name>
</gene>
<reference evidence="12" key="1">
    <citation type="submission" date="2019-04" db="EMBL/GenBank/DDBJ databases">
        <authorList>
            <person name="Alioto T."/>
            <person name="Alioto T."/>
        </authorList>
    </citation>
    <scope>NUCLEOTIDE SEQUENCE [LARGE SCALE GENOMIC DNA]</scope>
</reference>
<evidence type="ECO:0000256" key="7">
    <source>
        <dbReference type="ARBA" id="ARBA00023242"/>
    </source>
</evidence>
<dbReference type="Gene3D" id="3.30.190.20">
    <property type="match status" value="1"/>
</dbReference>
<keyword evidence="6" id="KW-0175">Coiled coil</keyword>
<dbReference type="Pfam" id="PF00687">
    <property type="entry name" value="Ribosomal_L1"/>
    <property type="match status" value="1"/>
</dbReference>
<comment type="similarity">
    <text evidence="9">Belongs to the universal ribosomal protein uL1 family. Highly divergent.</text>
</comment>
<feature type="compositionally biased region" description="Basic residues" evidence="11">
    <location>
        <begin position="497"/>
        <end position="513"/>
    </location>
</feature>
<evidence type="ECO:0000313" key="13">
    <source>
        <dbReference type="Proteomes" id="UP000335636"/>
    </source>
</evidence>
<feature type="compositionally biased region" description="Basic and acidic residues" evidence="11">
    <location>
        <begin position="461"/>
        <end position="488"/>
    </location>
</feature>
<dbReference type="FunFam" id="3.40.50.790:FF:000004">
    <property type="entry name" value="Ribosomal L1 domain-containing 1-like 1"/>
    <property type="match status" value="1"/>
</dbReference>
<evidence type="ECO:0000313" key="12">
    <source>
        <dbReference type="EMBL" id="VTJ74435.1"/>
    </source>
</evidence>
<feature type="compositionally biased region" description="Basic and acidic residues" evidence="11">
    <location>
        <begin position="325"/>
        <end position="334"/>
    </location>
</feature>
<feature type="compositionally biased region" description="Low complexity" evidence="11">
    <location>
        <begin position="42"/>
        <end position="65"/>
    </location>
</feature>
<evidence type="ECO:0000256" key="10">
    <source>
        <dbReference type="ARBA" id="ARBA00070787"/>
    </source>
</evidence>
<feature type="region of interest" description="Disordered" evidence="11">
    <location>
        <begin position="38"/>
        <end position="70"/>
    </location>
</feature>
<keyword evidence="13" id="KW-1185">Reference proteome</keyword>
<feature type="region of interest" description="Disordered" evidence="11">
    <location>
        <begin position="325"/>
        <end position="521"/>
    </location>
</feature>
<dbReference type="AlphaFoldDB" id="A0A5E4BY79"/>
<evidence type="ECO:0000256" key="5">
    <source>
        <dbReference type="ARBA" id="ARBA00022990"/>
    </source>
</evidence>
<dbReference type="Gene3D" id="3.40.50.790">
    <property type="match status" value="1"/>
</dbReference>
<keyword evidence="4" id="KW-0832">Ubl conjugation</keyword>
<accession>A0A5E4BY79</accession>
<sequence>MTRDSGRALSFRFRASLVRAHEEAAPSCCSEAARGEGAMDGAASTPAEASAASATSASTPAAPTSRNQLDQEQIKKALEALLTHSRSRKNDNGLLLNENENLFLMVVLWKIPEKELRIRLSLPHGIRSDLSEVCLFTKDERPSIEETERFYRKLLNKHGIKTISRIIPFKALKTEYKAYEAKLRLLSSFDFFLADDRIRRLLPSHIGKHFYRRKKVPVPVNLLAKNLSKEINSSVGGTVLNISKSGSCSTIRIGHTGMQIQHIIENIITITKTLSEKLPEKWESVKLLFVKTERSVSLPVFSSFVSCQNENDRVSFRKLKEKKEAKQKEKERKLREKQKLKKKKNKKLRQRAREAAALSKGDAAAPKTGGPAKSPGSQKKKTKLVKPQLKATDTSDEEIPQLVPIGSFLAKENVKATGKKSPKKSLGPSTPRANKRKAPPAPETPESAEPETPGKGPTKQPKVEQKKTERNPALGKKDLRQTPKKPEAKLFTTPSKSARKSPKTPKQWLKKAKVAQSTPNQ</sequence>
<evidence type="ECO:0000256" key="6">
    <source>
        <dbReference type="ARBA" id="ARBA00023054"/>
    </source>
</evidence>
<feature type="compositionally biased region" description="Basic residues" evidence="11">
    <location>
        <begin position="335"/>
        <end position="350"/>
    </location>
</feature>
<evidence type="ECO:0000256" key="9">
    <source>
        <dbReference type="ARBA" id="ARBA00061550"/>
    </source>
</evidence>
<evidence type="ECO:0000256" key="8">
    <source>
        <dbReference type="ARBA" id="ARBA00054167"/>
    </source>
</evidence>
<evidence type="ECO:0000256" key="11">
    <source>
        <dbReference type="SAM" id="MobiDB-lite"/>
    </source>
</evidence>
<evidence type="ECO:0000256" key="2">
    <source>
        <dbReference type="ARBA" id="ARBA00022499"/>
    </source>
</evidence>
<keyword evidence="7" id="KW-0539">Nucleus</keyword>
<comment type="subcellular location">
    <subcellularLocation>
        <location evidence="1">Nucleus</location>
        <location evidence="1">Nucleolus</location>
    </subcellularLocation>
</comment>
<keyword evidence="5" id="KW-0007">Acetylation</keyword>
<name>A0A5E4BY79_MARMO</name>
<keyword evidence="2" id="KW-1017">Isopeptide bond</keyword>
<comment type="function">
    <text evidence="8">Regulates cellular senescence through inhibition of PTEN translation. Acts as a pro-apoptotic regulator in response to DNA damage.</text>
</comment>